<dbReference type="SMART" id="SM00047">
    <property type="entry name" value="LYZ2"/>
    <property type="match status" value="1"/>
</dbReference>
<dbReference type="PRINTS" id="PR01002">
    <property type="entry name" value="FLGFLGJ"/>
</dbReference>
<dbReference type="PANTHER" id="PTHR33308">
    <property type="entry name" value="PEPTIDOGLYCAN HYDROLASE FLGJ"/>
    <property type="match status" value="1"/>
</dbReference>
<feature type="domain" description="Mannosyl-glycoprotein endo-beta-N-acetylglucosamidase-like" evidence="3">
    <location>
        <begin position="1"/>
        <end position="148"/>
    </location>
</feature>
<dbReference type="Pfam" id="PF01832">
    <property type="entry name" value="Glucosaminidase"/>
    <property type="match status" value="1"/>
</dbReference>
<dbReference type="Proteomes" id="UP000220045">
    <property type="component" value="Unassembled WGS sequence"/>
</dbReference>
<evidence type="ECO:0000256" key="2">
    <source>
        <dbReference type="SAM" id="Phobius"/>
    </source>
</evidence>
<keyword evidence="1" id="KW-0378">Hydrolase</keyword>
<keyword evidence="2" id="KW-0812">Transmembrane</keyword>
<keyword evidence="2" id="KW-0472">Membrane</keyword>
<organism evidence="4 5">
    <name type="scientific">Bacillus wiedmannii</name>
    <dbReference type="NCBI Taxonomy" id="1890302"/>
    <lineage>
        <taxon>Bacteria</taxon>
        <taxon>Bacillati</taxon>
        <taxon>Bacillota</taxon>
        <taxon>Bacilli</taxon>
        <taxon>Bacillales</taxon>
        <taxon>Bacillaceae</taxon>
        <taxon>Bacillus</taxon>
        <taxon>Bacillus cereus group</taxon>
    </lineage>
</organism>
<dbReference type="AlphaFoldDB" id="A0A2A7VQS8"/>
<dbReference type="InterPro" id="IPR051056">
    <property type="entry name" value="Glycosyl_Hydrolase_73"/>
</dbReference>
<proteinExistence type="predicted"/>
<dbReference type="PANTHER" id="PTHR33308:SF10">
    <property type="entry name" value="EXO-GLUCOSAMINIDASE LYTG"/>
    <property type="match status" value="1"/>
</dbReference>
<dbReference type="Gene3D" id="1.10.530.10">
    <property type="match status" value="1"/>
</dbReference>
<gene>
    <name evidence="4" type="ORF">CN684_31235</name>
</gene>
<accession>A0A2A7VQS8</accession>
<dbReference type="EMBL" id="NUEL01000085">
    <property type="protein sequence ID" value="PEI99660.1"/>
    <property type="molecule type" value="Genomic_DNA"/>
</dbReference>
<keyword evidence="2" id="KW-1133">Transmembrane helix</keyword>
<dbReference type="RefSeq" id="WP_098096922.1">
    <property type="nucleotide sequence ID" value="NZ_NUEL01000085.1"/>
</dbReference>
<comment type="caution">
    <text evidence="4">The sequence shown here is derived from an EMBL/GenBank/DDBJ whole genome shotgun (WGS) entry which is preliminary data.</text>
</comment>
<reference evidence="4 5" key="1">
    <citation type="submission" date="2017-09" db="EMBL/GenBank/DDBJ databases">
        <title>Large-scale bioinformatics analysis of Bacillus genomes uncovers conserved roles of natural products in bacterial physiology.</title>
        <authorList>
            <consortium name="Agbiome Team Llc"/>
            <person name="Bleich R.M."/>
            <person name="Grubbs K.J."/>
            <person name="Santa Maria K.C."/>
            <person name="Allen S.E."/>
            <person name="Farag S."/>
            <person name="Shank E.A."/>
            <person name="Bowers A."/>
        </authorList>
    </citation>
    <scope>NUCLEOTIDE SEQUENCE [LARGE SCALE GENOMIC DNA]</scope>
    <source>
        <strain evidence="4 5">AFS004017</strain>
    </source>
</reference>
<evidence type="ECO:0000256" key="1">
    <source>
        <dbReference type="ARBA" id="ARBA00022801"/>
    </source>
</evidence>
<evidence type="ECO:0000313" key="5">
    <source>
        <dbReference type="Proteomes" id="UP000220045"/>
    </source>
</evidence>
<feature type="transmembrane region" description="Helical" evidence="2">
    <location>
        <begin position="180"/>
        <end position="201"/>
    </location>
</feature>
<sequence>MAADIRPFIADAQRIQSQTGIPASIILGQIIFESSGDFPGGLSGLAYNKKNLFGIKGKGTAGTSNMFSKEYDAGGDRVSGFRAYNSWTESLNDHARLLQTERYAKYLKNAKSVEDYAQGIIKAGYATDPNYGNQLLGIIKSNKLTQYDDGKYTFTGGDVSGGSAGGGGGGSFLGPLFNGIIRGSLFILCIVVAVILFGKAFPDVEQTVKSTVKVVSKKRTTKKQVNTE</sequence>
<dbReference type="InterPro" id="IPR002901">
    <property type="entry name" value="MGlyc_endo_b_GlcNAc-like_dom"/>
</dbReference>
<name>A0A2A7VQS8_9BACI</name>
<dbReference type="GO" id="GO:0004040">
    <property type="term" value="F:amidase activity"/>
    <property type="evidence" value="ECO:0007669"/>
    <property type="project" value="InterPro"/>
</dbReference>
<evidence type="ECO:0000259" key="3">
    <source>
        <dbReference type="SMART" id="SM00047"/>
    </source>
</evidence>
<evidence type="ECO:0000313" key="4">
    <source>
        <dbReference type="EMBL" id="PEI99660.1"/>
    </source>
</evidence>
<protein>
    <submittedName>
        <fullName evidence="4">N-acetylmuramoyl-L-alanine amidase</fullName>
    </submittedName>
</protein>